<protein>
    <submittedName>
        <fullName evidence="1">Major capsid protein</fullName>
    </submittedName>
</protein>
<name>A0A4Q1KGW6_9SPHN</name>
<gene>
    <name evidence="1" type="ORF">EQG66_07700</name>
</gene>
<organism evidence="1 2">
    <name type="scientific">Sphingobium fluviale</name>
    <dbReference type="NCBI Taxonomy" id="2506423"/>
    <lineage>
        <taxon>Bacteria</taxon>
        <taxon>Pseudomonadati</taxon>
        <taxon>Pseudomonadota</taxon>
        <taxon>Alphaproteobacteria</taxon>
        <taxon>Sphingomonadales</taxon>
        <taxon>Sphingomonadaceae</taxon>
        <taxon>Sphingobium</taxon>
    </lineage>
</organism>
<dbReference type="Proteomes" id="UP000290958">
    <property type="component" value="Unassembled WGS sequence"/>
</dbReference>
<evidence type="ECO:0000313" key="2">
    <source>
        <dbReference type="Proteomes" id="UP000290958"/>
    </source>
</evidence>
<dbReference type="Pfam" id="PF03864">
    <property type="entry name" value="Phage_cap_E"/>
    <property type="match status" value="1"/>
</dbReference>
<dbReference type="AlphaFoldDB" id="A0A4Q1KGW6"/>
<comment type="caution">
    <text evidence="1">The sequence shown here is derived from an EMBL/GenBank/DDBJ whole genome shotgun (WGS) entry which is preliminary data.</text>
</comment>
<evidence type="ECO:0000313" key="1">
    <source>
        <dbReference type="EMBL" id="RXR28953.1"/>
    </source>
</evidence>
<dbReference type="RefSeq" id="WP_129404017.1">
    <property type="nucleotide sequence ID" value="NZ_SBKP01000006.1"/>
</dbReference>
<proteinExistence type="predicted"/>
<dbReference type="EMBL" id="SBKP01000006">
    <property type="protein sequence ID" value="RXR28953.1"/>
    <property type="molecule type" value="Genomic_DNA"/>
</dbReference>
<dbReference type="OrthoDB" id="6388191at2"/>
<sequence>MLTMDVFKQDAFSAISLTEAVRKSQTIPGLIGSLGIFTPKPVRTRTVAVEVKGNTLNIIQTSEPGAPRTKRANNKGDIRDLRVRRIEESSTITAEQLQGIRAFGSETELKTLQKEVAERQQDCIDDLSATVERLRLSCINGILVDADDTTIYDYYATFGISQPAEIDFSWASRTKCKQFVAQNVKRPILRALGGRAVPGMRILALCGDEFYDELQENGEYRDTFKNTEKASTLLEDSVFDAVDAWGVTWLNYRGTDDNSKVAIGVDKVKFLPIGVRGLFQEAFAPAPTFSLVNTMGQEWYSRIVVDKDREEWADIEMESHRLPICTRPDALLQGNK</sequence>
<dbReference type="InterPro" id="IPR005564">
    <property type="entry name" value="Major_capsid_GpE"/>
</dbReference>
<accession>A0A4Q1KGW6</accession>
<keyword evidence="2" id="KW-1185">Reference proteome</keyword>
<reference evidence="2" key="1">
    <citation type="submission" date="2019-01" db="EMBL/GenBank/DDBJ databases">
        <title>Cytophagaceae bacterium strain CAR-16.</title>
        <authorList>
            <person name="Chen W.-M."/>
        </authorList>
    </citation>
    <scope>NUCLEOTIDE SEQUENCE [LARGE SCALE GENOMIC DNA]</scope>
    <source>
        <strain evidence="2">CHR27</strain>
    </source>
</reference>